<dbReference type="CDD" id="cd09274">
    <property type="entry name" value="RNase_HI_RT_Ty3"/>
    <property type="match status" value="1"/>
</dbReference>
<dbReference type="InterPro" id="IPR050951">
    <property type="entry name" value="Retrovirus_Pol_polyprotein"/>
</dbReference>
<dbReference type="CDD" id="cd01647">
    <property type="entry name" value="RT_LTR"/>
    <property type="match status" value="1"/>
</dbReference>
<dbReference type="InterPro" id="IPR000477">
    <property type="entry name" value="RT_dom"/>
</dbReference>
<comment type="caution">
    <text evidence="4">The sequence shown here is derived from an EMBL/GenBank/DDBJ whole genome shotgun (WGS) entry which is preliminary data.</text>
</comment>
<keyword evidence="5" id="KW-1185">Reference proteome</keyword>
<dbReference type="SUPFAM" id="SSF56672">
    <property type="entry name" value="DNA/RNA polymerases"/>
    <property type="match status" value="1"/>
</dbReference>
<dbReference type="Pfam" id="PF17919">
    <property type="entry name" value="RT_RNaseH_2"/>
    <property type="match status" value="1"/>
</dbReference>
<protein>
    <recommendedName>
        <fullName evidence="3">Reverse transcriptase domain-containing protein</fullName>
    </recommendedName>
</protein>
<dbReference type="PANTHER" id="PTHR37984:SF5">
    <property type="entry name" value="PROTEIN NYNRIN-LIKE"/>
    <property type="match status" value="1"/>
</dbReference>
<evidence type="ECO:0000313" key="5">
    <source>
        <dbReference type="Proteomes" id="UP001231189"/>
    </source>
</evidence>
<feature type="region of interest" description="Disordered" evidence="2">
    <location>
        <begin position="847"/>
        <end position="887"/>
    </location>
</feature>
<dbReference type="AlphaFoldDB" id="A0AAD8WD12"/>
<organism evidence="4 5">
    <name type="scientific">Lolium multiflorum</name>
    <name type="common">Italian ryegrass</name>
    <name type="synonym">Lolium perenne subsp. multiflorum</name>
    <dbReference type="NCBI Taxonomy" id="4521"/>
    <lineage>
        <taxon>Eukaryota</taxon>
        <taxon>Viridiplantae</taxon>
        <taxon>Streptophyta</taxon>
        <taxon>Embryophyta</taxon>
        <taxon>Tracheophyta</taxon>
        <taxon>Spermatophyta</taxon>
        <taxon>Magnoliopsida</taxon>
        <taxon>Liliopsida</taxon>
        <taxon>Poales</taxon>
        <taxon>Poaceae</taxon>
        <taxon>BOP clade</taxon>
        <taxon>Pooideae</taxon>
        <taxon>Poodae</taxon>
        <taxon>Poeae</taxon>
        <taxon>Poeae Chloroplast Group 2 (Poeae type)</taxon>
        <taxon>Loliodinae</taxon>
        <taxon>Loliinae</taxon>
        <taxon>Lolium</taxon>
    </lineage>
</organism>
<feature type="compositionally biased region" description="Polar residues" evidence="2">
    <location>
        <begin position="66"/>
        <end position="75"/>
    </location>
</feature>
<feature type="domain" description="Reverse transcriptase" evidence="3">
    <location>
        <begin position="247"/>
        <end position="426"/>
    </location>
</feature>
<keyword evidence="1" id="KW-0511">Multifunctional enzyme</keyword>
<dbReference type="InterPro" id="IPR041577">
    <property type="entry name" value="RT_RNaseH_2"/>
</dbReference>
<dbReference type="Pfam" id="PF17921">
    <property type="entry name" value="Integrase_H2C2"/>
    <property type="match status" value="1"/>
</dbReference>
<dbReference type="EMBL" id="JAUUTY010000004">
    <property type="protein sequence ID" value="KAK1651723.1"/>
    <property type="molecule type" value="Genomic_DNA"/>
</dbReference>
<evidence type="ECO:0000313" key="4">
    <source>
        <dbReference type="EMBL" id="KAK1651723.1"/>
    </source>
</evidence>
<dbReference type="Gene3D" id="3.10.10.10">
    <property type="entry name" value="HIV Type 1 Reverse Transcriptase, subunit A, domain 1"/>
    <property type="match status" value="1"/>
</dbReference>
<gene>
    <name evidence="4" type="ORF">QYE76_069528</name>
</gene>
<evidence type="ECO:0000256" key="1">
    <source>
        <dbReference type="ARBA" id="ARBA00023268"/>
    </source>
</evidence>
<evidence type="ECO:0000256" key="2">
    <source>
        <dbReference type="SAM" id="MobiDB-lite"/>
    </source>
</evidence>
<dbReference type="Gene3D" id="3.30.70.270">
    <property type="match status" value="2"/>
</dbReference>
<dbReference type="InterPro" id="IPR041588">
    <property type="entry name" value="Integrase_H2C2"/>
</dbReference>
<dbReference type="SUPFAM" id="SSF54160">
    <property type="entry name" value="Chromo domain-like"/>
    <property type="match status" value="1"/>
</dbReference>
<dbReference type="InterPro" id="IPR016197">
    <property type="entry name" value="Chromo-like_dom_sf"/>
</dbReference>
<dbReference type="GO" id="GO:0003824">
    <property type="term" value="F:catalytic activity"/>
    <property type="evidence" value="ECO:0007669"/>
    <property type="project" value="UniProtKB-KW"/>
</dbReference>
<sequence length="887" mass="99765">MEVEGFTKQQIFDTLYTIVNDQKAETTTAFADQQRMMQEQHRAMLDALKEIREDIGDIQLRMERSISQPSSSTIKAASPPPTPRGGDLSQIGPSDDKYARGKAHDTAGVYVPPPARDVLEVSAILVVSATQRNTNARGLCSYMCCKKYWNCSVLKLLSQQPQQFSCTVVELLLLHDSSDSPIQLPVEVVQIIKQFQSVFEEPVGLPPRRLCDHSIPLIPGAQPVNRKPYRYTPQLKTEIEKQIAEMLASGVIRISTSAFSSPIILVRKKDGSWRIVVDYRHLNALTIKSRYPVPVIDELLDELAGASWFSKLDLRAGYHQIRMAPGEEYKTSFQTHHGQFEFTVMAFGLTGAPATFLSAMNDTLSDYLRKFVLVFFDDILIYSTSYTEHLHHITLVLQRLQDHHWQVKMSKCEFAQQSIAYLGHIISAAGVATDQSKIDTVRDWPVPTNVKELRSFLGLSGYYRKFVKNYGIISKTLTNLLRKGVPYVWTTETDTAFQSLKQALISAPVLALPDFSKPFVVETDASDIGIGAVLLQDKHPIAFVSRALGPRTRGLSTYEKEYLAILLAVDQWRPYLQSGEFHIVTDQRSLAHLNDQHLHTQWQHKALTKMLGLQYTIVYRKGSENTAADALSRRPQDTTGQLAAISSVVPTWLTEIITGYQTDPKAQALLAQLAVHPSGVDDYSLSDGIIRKKGKIWLGCNSELHFRVTEAMHASPTGGHSGFPVTYRRIKSIFTWPLMKQFVRHACAVTDLKEWLDDRTIIQDLLRQQLIRVQNKMKASADKKRSFREFQVDDLVPFKVLQRRMIRKGASTVSQVLVHWSGMDESLATWEDTEALRQHFPAAPAWGQAASQEGGIVNDPSAGPTTDDPATLRRSTRARQVPARLRD</sequence>
<dbReference type="PROSITE" id="PS50878">
    <property type="entry name" value="RT_POL"/>
    <property type="match status" value="1"/>
</dbReference>
<feature type="region of interest" description="Disordered" evidence="2">
    <location>
        <begin position="66"/>
        <end position="109"/>
    </location>
</feature>
<dbReference type="InterPro" id="IPR043502">
    <property type="entry name" value="DNA/RNA_pol_sf"/>
</dbReference>
<feature type="compositionally biased region" description="Basic and acidic residues" evidence="2">
    <location>
        <begin position="94"/>
        <end position="105"/>
    </location>
</feature>
<dbReference type="PANTHER" id="PTHR37984">
    <property type="entry name" value="PROTEIN CBG26694"/>
    <property type="match status" value="1"/>
</dbReference>
<reference evidence="4" key="1">
    <citation type="submission" date="2023-07" db="EMBL/GenBank/DDBJ databases">
        <title>A chromosome-level genome assembly of Lolium multiflorum.</title>
        <authorList>
            <person name="Chen Y."/>
            <person name="Copetti D."/>
            <person name="Kolliker R."/>
            <person name="Studer B."/>
        </authorList>
    </citation>
    <scope>NUCLEOTIDE SEQUENCE</scope>
    <source>
        <strain evidence="4">02402/16</strain>
        <tissue evidence="4">Leaf</tissue>
    </source>
</reference>
<dbReference type="Pfam" id="PF00078">
    <property type="entry name" value="RVT_1"/>
    <property type="match status" value="1"/>
</dbReference>
<dbReference type="Proteomes" id="UP001231189">
    <property type="component" value="Unassembled WGS sequence"/>
</dbReference>
<dbReference type="InterPro" id="IPR043128">
    <property type="entry name" value="Rev_trsase/Diguanyl_cyclase"/>
</dbReference>
<name>A0AAD8WD12_LOLMU</name>
<evidence type="ECO:0000259" key="3">
    <source>
        <dbReference type="PROSITE" id="PS50878"/>
    </source>
</evidence>
<accession>A0AAD8WD12</accession>
<proteinExistence type="predicted"/>
<dbReference type="FunFam" id="3.30.70.270:FF:000020">
    <property type="entry name" value="Transposon Tf2-6 polyprotein-like Protein"/>
    <property type="match status" value="1"/>
</dbReference>